<dbReference type="NCBIfam" id="TIGR03169">
    <property type="entry name" value="Nterm_to_SelD"/>
    <property type="match status" value="1"/>
</dbReference>
<evidence type="ECO:0000313" key="7">
    <source>
        <dbReference type="Proteomes" id="UP000536179"/>
    </source>
</evidence>
<dbReference type="Proteomes" id="UP000536179">
    <property type="component" value="Unassembled WGS sequence"/>
</dbReference>
<gene>
    <name evidence="6" type="ORF">FHS27_002218</name>
</gene>
<keyword evidence="7" id="KW-1185">Reference proteome</keyword>
<dbReference type="RefSeq" id="WP_184304879.1">
    <property type="nucleotide sequence ID" value="NZ_JACHXU010000006.1"/>
</dbReference>
<dbReference type="EMBL" id="JACHXU010000006">
    <property type="protein sequence ID" value="MBB3206409.1"/>
    <property type="molecule type" value="Genomic_DNA"/>
</dbReference>
<evidence type="ECO:0000256" key="4">
    <source>
        <dbReference type="ARBA" id="ARBA00023002"/>
    </source>
</evidence>
<dbReference type="InterPro" id="IPR023753">
    <property type="entry name" value="FAD/NAD-binding_dom"/>
</dbReference>
<feature type="domain" description="FAD/NAD(P)-binding" evidence="5">
    <location>
        <begin position="5"/>
        <end position="305"/>
    </location>
</feature>
<keyword evidence="3" id="KW-0274">FAD</keyword>
<dbReference type="InterPro" id="IPR051169">
    <property type="entry name" value="NADH-Q_oxidoreductase"/>
</dbReference>
<comment type="cofactor">
    <cofactor evidence="1">
        <name>FAD</name>
        <dbReference type="ChEBI" id="CHEBI:57692"/>
    </cofactor>
</comment>
<sequence>MSTKNVVLLGIGHTNAHVVKEWASDPIPGCSLTCISRYPDATYSGMLPGTLGGQFSDEEMRIELAPLAQRAGAKLIIADTNGLDLDASVIHFSDHEPIPFDALSVGVGSMPAGWLDHTESPLMVPIKPMQTFLTRLQGHLDAVDRDGDRALKVSIVGGGVASVEIAFCLQQKLRKQNSANDTLIEIFTSSEHVADGMSDRSVRRIEGLLKSKGIRVNPRHRVSDVGESSITTEDDSRHETDCVIWATGAGAPPVLATLGLQTDDRGFIATTPTLQSLSDERVFAVGDSGTVIESPSPKAGVYAVRQAPILWHNLRAMFSGEPLERFEPQSDFLKLLNTGDGKAFLEYGPLSWHSRLSWQLKTWIDKRFIAEYQVK</sequence>
<proteinExistence type="predicted"/>
<organism evidence="6 7">
    <name type="scientific">Aporhodopirellula rubra</name>
    <dbReference type="NCBI Taxonomy" id="980271"/>
    <lineage>
        <taxon>Bacteria</taxon>
        <taxon>Pseudomonadati</taxon>
        <taxon>Planctomycetota</taxon>
        <taxon>Planctomycetia</taxon>
        <taxon>Pirellulales</taxon>
        <taxon>Pirellulaceae</taxon>
        <taxon>Aporhodopirellula</taxon>
    </lineage>
</organism>
<accession>A0A7W5H5G5</accession>
<reference evidence="6 7" key="1">
    <citation type="submission" date="2020-08" db="EMBL/GenBank/DDBJ databases">
        <title>Genomic Encyclopedia of Type Strains, Phase III (KMG-III): the genomes of soil and plant-associated and newly described type strains.</title>
        <authorList>
            <person name="Whitman W."/>
        </authorList>
    </citation>
    <scope>NUCLEOTIDE SEQUENCE [LARGE SCALE GENOMIC DNA]</scope>
    <source>
        <strain evidence="6 7">CECT 8075</strain>
    </source>
</reference>
<evidence type="ECO:0000256" key="2">
    <source>
        <dbReference type="ARBA" id="ARBA00022630"/>
    </source>
</evidence>
<dbReference type="GO" id="GO:0019646">
    <property type="term" value="P:aerobic electron transport chain"/>
    <property type="evidence" value="ECO:0007669"/>
    <property type="project" value="TreeGrafter"/>
</dbReference>
<dbReference type="AlphaFoldDB" id="A0A7W5H5G5"/>
<evidence type="ECO:0000256" key="1">
    <source>
        <dbReference type="ARBA" id="ARBA00001974"/>
    </source>
</evidence>
<comment type="caution">
    <text evidence="6">The sequence shown here is derived from an EMBL/GenBank/DDBJ whole genome shotgun (WGS) entry which is preliminary data.</text>
</comment>
<dbReference type="Gene3D" id="3.50.50.100">
    <property type="match status" value="1"/>
</dbReference>
<dbReference type="PANTHER" id="PTHR42913">
    <property type="entry name" value="APOPTOSIS-INDUCING FACTOR 1"/>
    <property type="match status" value="1"/>
</dbReference>
<evidence type="ECO:0000259" key="5">
    <source>
        <dbReference type="Pfam" id="PF07992"/>
    </source>
</evidence>
<keyword evidence="2" id="KW-0285">Flavoprotein</keyword>
<dbReference type="PANTHER" id="PTHR42913:SF9">
    <property type="entry name" value="SLR1591 PROTEIN"/>
    <property type="match status" value="1"/>
</dbReference>
<dbReference type="GO" id="GO:0003955">
    <property type="term" value="F:NAD(P)H dehydrogenase (quinone) activity"/>
    <property type="evidence" value="ECO:0007669"/>
    <property type="project" value="TreeGrafter"/>
</dbReference>
<dbReference type="InterPro" id="IPR036188">
    <property type="entry name" value="FAD/NAD-bd_sf"/>
</dbReference>
<keyword evidence="4" id="KW-0560">Oxidoreductase</keyword>
<evidence type="ECO:0000256" key="3">
    <source>
        <dbReference type="ARBA" id="ARBA00022827"/>
    </source>
</evidence>
<name>A0A7W5H5G5_9BACT</name>
<dbReference type="SUPFAM" id="SSF51905">
    <property type="entry name" value="FAD/NAD(P)-binding domain"/>
    <property type="match status" value="2"/>
</dbReference>
<dbReference type="InterPro" id="IPR017584">
    <property type="entry name" value="Pyridine_nucleo_diS_OxRdtase_N"/>
</dbReference>
<protein>
    <submittedName>
        <fullName evidence="6">Pyridine nucleotide-disulfide oxidoreductase family protein</fullName>
    </submittedName>
</protein>
<evidence type="ECO:0000313" key="6">
    <source>
        <dbReference type="EMBL" id="MBB3206409.1"/>
    </source>
</evidence>
<dbReference type="Pfam" id="PF07992">
    <property type="entry name" value="Pyr_redox_2"/>
    <property type="match status" value="1"/>
</dbReference>